<evidence type="ECO:0000313" key="2">
    <source>
        <dbReference type="Proteomes" id="UP000743899"/>
    </source>
</evidence>
<accession>A0ABX0A931</accession>
<comment type="caution">
    <text evidence="1">The sequence shown here is derived from an EMBL/GenBank/DDBJ whole genome shotgun (WGS) entry which is preliminary data.</text>
</comment>
<keyword evidence="2" id="KW-1185">Reference proteome</keyword>
<reference evidence="1 2" key="1">
    <citation type="submission" date="2020-01" db="EMBL/GenBank/DDBJ databases">
        <title>A novel Bacillus sp. from Pasinler.</title>
        <authorList>
            <person name="Adiguzel A."/>
            <person name="Ay H."/>
            <person name="Baltaci M.O."/>
        </authorList>
    </citation>
    <scope>NUCLEOTIDE SEQUENCE [LARGE SCALE GENOMIC DNA]</scope>
    <source>
        <strain evidence="1 2">P1</strain>
    </source>
</reference>
<dbReference type="RefSeq" id="WP_161921399.1">
    <property type="nucleotide sequence ID" value="NZ_JAACYS010000067.1"/>
</dbReference>
<name>A0ABX0A931_9BACI</name>
<dbReference type="EMBL" id="JAACYS010000067">
    <property type="protein sequence ID" value="NCU18569.1"/>
    <property type="molecule type" value="Genomic_DNA"/>
</dbReference>
<sequence length="196" mass="21984">MVRSFKYVVPVLLLLLILIGCSGMERAHESDAVVPKHVNYIPKNPNPIPISNKDSMYVSYQLQRAVENVDVVEKAQVVVLNQEAYVAVWTGIKKGKGETGEGEQDSIGEALREGIDRALDGNKESDVNEDQKDVSYEKLIQNIVFDEDPSLQSVHVSFNPDVYRRMKAFADVIKANGHNDSLSGDFEVMVNEYFHK</sequence>
<protein>
    <recommendedName>
        <fullName evidence="3">Lipoprotein</fullName>
    </recommendedName>
</protein>
<proteinExistence type="predicted"/>
<organism evidence="1 2">
    <name type="scientific">Pallidibacillus pasinlerensis</name>
    <dbReference type="NCBI Taxonomy" id="2703818"/>
    <lineage>
        <taxon>Bacteria</taxon>
        <taxon>Bacillati</taxon>
        <taxon>Bacillota</taxon>
        <taxon>Bacilli</taxon>
        <taxon>Bacillales</taxon>
        <taxon>Bacillaceae</taxon>
        <taxon>Pallidibacillus</taxon>
    </lineage>
</organism>
<gene>
    <name evidence="1" type="ORF">GW534_12720</name>
</gene>
<dbReference type="Proteomes" id="UP000743899">
    <property type="component" value="Unassembled WGS sequence"/>
</dbReference>
<evidence type="ECO:0008006" key="3">
    <source>
        <dbReference type="Google" id="ProtNLM"/>
    </source>
</evidence>
<evidence type="ECO:0000313" key="1">
    <source>
        <dbReference type="EMBL" id="NCU18569.1"/>
    </source>
</evidence>
<dbReference type="PROSITE" id="PS51257">
    <property type="entry name" value="PROKAR_LIPOPROTEIN"/>
    <property type="match status" value="1"/>
</dbReference>